<evidence type="ECO:0000313" key="4">
    <source>
        <dbReference type="Proteomes" id="UP000831880"/>
    </source>
</evidence>
<evidence type="ECO:0000313" key="3">
    <source>
        <dbReference type="EMBL" id="UOQ93959.1"/>
    </source>
</evidence>
<protein>
    <submittedName>
        <fullName evidence="3">Arsenical pump-driving ATPase</fullName>
    </submittedName>
</protein>
<dbReference type="InterPro" id="IPR025723">
    <property type="entry name" value="ArsA/GET3_ATPase-like"/>
</dbReference>
<evidence type="ECO:0000256" key="1">
    <source>
        <dbReference type="ARBA" id="ARBA00011040"/>
    </source>
</evidence>
<dbReference type="EMBL" id="CP095074">
    <property type="protein sequence ID" value="UOQ93959.1"/>
    <property type="molecule type" value="Genomic_DNA"/>
</dbReference>
<dbReference type="PIRSF" id="PIRSF001327">
    <property type="entry name" value="Arsenical_pump-driving_ATPase"/>
    <property type="match status" value="1"/>
</dbReference>
<dbReference type="Pfam" id="PF02374">
    <property type="entry name" value="ArsA_ATPase"/>
    <property type="match status" value="2"/>
</dbReference>
<name>A0ABY4H1C5_9BACI</name>
<dbReference type="InterPro" id="IPR027417">
    <property type="entry name" value="P-loop_NTPase"/>
</dbReference>
<evidence type="ECO:0000259" key="2">
    <source>
        <dbReference type="SMART" id="SM00382"/>
    </source>
</evidence>
<dbReference type="Proteomes" id="UP000831880">
    <property type="component" value="Chromosome"/>
</dbReference>
<dbReference type="PANTHER" id="PTHR10803:SF3">
    <property type="entry name" value="ATPASE GET3"/>
    <property type="match status" value="1"/>
</dbReference>
<dbReference type="Gene3D" id="3.40.50.300">
    <property type="entry name" value="P-loop containing nucleotide triphosphate hydrolases"/>
    <property type="match status" value="2"/>
</dbReference>
<dbReference type="InterPro" id="IPR003593">
    <property type="entry name" value="AAA+_ATPase"/>
</dbReference>
<dbReference type="PANTHER" id="PTHR10803">
    <property type="entry name" value="ARSENICAL PUMP-DRIVING ATPASE ARSENITE-TRANSLOCATING ATPASE"/>
    <property type="match status" value="1"/>
</dbReference>
<proteinExistence type="inferred from homology"/>
<dbReference type="CDD" id="cd02035">
    <property type="entry name" value="ArsA"/>
    <property type="match status" value="2"/>
</dbReference>
<dbReference type="NCBIfam" id="TIGR04291">
    <property type="entry name" value="arsen_driv_ArsA"/>
    <property type="match status" value="1"/>
</dbReference>
<dbReference type="SUPFAM" id="SSF52540">
    <property type="entry name" value="P-loop containing nucleoside triphosphate hydrolases"/>
    <property type="match status" value="2"/>
</dbReference>
<feature type="domain" description="AAA+ ATPase" evidence="2">
    <location>
        <begin position="330"/>
        <end position="527"/>
    </location>
</feature>
<dbReference type="NCBIfam" id="TIGR00345">
    <property type="entry name" value="GET3_arsA_TRC40"/>
    <property type="match status" value="1"/>
</dbReference>
<dbReference type="RefSeq" id="WP_244753570.1">
    <property type="nucleotide sequence ID" value="NZ_CP095074.1"/>
</dbReference>
<reference evidence="3 4" key="1">
    <citation type="submission" date="2022-04" db="EMBL/GenBank/DDBJ databases">
        <title>Halobacillus sp. isolated from saltern.</title>
        <authorList>
            <person name="Won M."/>
            <person name="Lee C.-M."/>
            <person name="Woen H.-Y."/>
            <person name="Kwon S.-W."/>
        </authorList>
    </citation>
    <scope>NUCLEOTIDE SEQUENCE [LARGE SCALE GENOMIC DNA]</scope>
    <source>
        <strain evidence="3 4">SSTM10-2</strain>
    </source>
</reference>
<dbReference type="InterPro" id="IPR027541">
    <property type="entry name" value="Ars_ATPase"/>
</dbReference>
<comment type="similarity">
    <text evidence="1">Belongs to the arsA ATPase family.</text>
</comment>
<sequence length="591" mass="65856">MFQSFNPKTFENTQFLFFTGKGGVGKTSTACATAIHLADEGKKVLLVSTDPASNLQDVLEVELTNTPRPVPNIENLDASNIDPEEAAEMYRENVVGPYRGKLPDTAIKSMEEQLSGACTVEMAAFDEFSNIISDPAIRNRYDHVIFDTAPTGHTLRLLQLPTAWNEFLEESTHGASCLGPLSGLQEKKELYEQTVKFLSDKDQTALILITRPETSSLYESNRSANELREIGIKNQMLIVNGLLQTHLSYDEVSSAFYQRQQEALKGFPKGLKQMLVYSLPFVSYSLTGVENLRYLFKQYTMPAKVETQSQQENLQLPKLSSVVDRFSESQTRVILTMGKGGVGKTTVASSIAVGLVEKGHKVHLTTTDPAAHLEYTFSDTFDHEKLSISSINPKDEVTAYKEEVLSQASESLDEQGLAYLKEDLDSPCTEEIAVFRAFAEQVAKCEDEIVVIDTAPTGHTLLLLDSAEKYHKELTKSTGEVPESVKTLLPRLRNPKETSVVIVTLAETTPVLEAERLQKDLVRANIDPECWIINQSLHATETQDPVLAGRAKTERKWIEKVRDELAQNAAIIPWISEEKIGYTKLKEFIIN</sequence>
<dbReference type="InterPro" id="IPR016300">
    <property type="entry name" value="ATPase_ArsA/GET3"/>
</dbReference>
<keyword evidence="4" id="KW-1185">Reference proteome</keyword>
<dbReference type="SMART" id="SM00382">
    <property type="entry name" value="AAA"/>
    <property type="match status" value="2"/>
</dbReference>
<organism evidence="3 4">
    <name type="scientific">Halobacillus shinanisalinarum</name>
    <dbReference type="NCBI Taxonomy" id="2932258"/>
    <lineage>
        <taxon>Bacteria</taxon>
        <taxon>Bacillati</taxon>
        <taxon>Bacillota</taxon>
        <taxon>Bacilli</taxon>
        <taxon>Bacillales</taxon>
        <taxon>Bacillaceae</taxon>
        <taxon>Halobacillus</taxon>
    </lineage>
</organism>
<accession>A0ABY4H1C5</accession>
<feature type="domain" description="AAA+ ATPase" evidence="2">
    <location>
        <begin position="12"/>
        <end position="242"/>
    </location>
</feature>
<gene>
    <name evidence="3" type="primary">arsA</name>
    <name evidence="3" type="ORF">MUO14_03015</name>
</gene>